<feature type="compositionally biased region" description="Polar residues" evidence="1">
    <location>
        <begin position="683"/>
        <end position="710"/>
    </location>
</feature>
<keyword evidence="2" id="KW-0732">Signal</keyword>
<feature type="domain" description="Chitin-binding type-2" evidence="3">
    <location>
        <begin position="48"/>
        <end position="111"/>
    </location>
</feature>
<dbReference type="InterPro" id="IPR002557">
    <property type="entry name" value="Chitin-bd_dom"/>
</dbReference>
<evidence type="ECO:0000313" key="5">
    <source>
        <dbReference type="RefSeq" id="XP_058983976.1"/>
    </source>
</evidence>
<feature type="compositionally biased region" description="Basic and acidic residues" evidence="1">
    <location>
        <begin position="264"/>
        <end position="275"/>
    </location>
</feature>
<feature type="compositionally biased region" description="Polar residues" evidence="1">
    <location>
        <begin position="538"/>
        <end position="563"/>
    </location>
</feature>
<evidence type="ECO:0000256" key="1">
    <source>
        <dbReference type="SAM" id="MobiDB-lite"/>
    </source>
</evidence>
<feature type="region of interest" description="Disordered" evidence="1">
    <location>
        <begin position="160"/>
        <end position="210"/>
    </location>
</feature>
<name>A0ABM3VDY7_MUSDO</name>
<dbReference type="Gene3D" id="2.170.140.10">
    <property type="entry name" value="Chitin binding domain"/>
    <property type="match status" value="1"/>
</dbReference>
<feature type="compositionally biased region" description="Low complexity" evidence="1">
    <location>
        <begin position="660"/>
        <end position="676"/>
    </location>
</feature>
<gene>
    <name evidence="5" type="primary">LOC101899334</name>
</gene>
<feature type="region of interest" description="Disordered" evidence="1">
    <location>
        <begin position="751"/>
        <end position="774"/>
    </location>
</feature>
<dbReference type="SMART" id="SM00494">
    <property type="entry name" value="ChtBD2"/>
    <property type="match status" value="1"/>
</dbReference>
<accession>A0ABM3VDY7</accession>
<dbReference type="GeneID" id="101899334"/>
<dbReference type="PANTHER" id="PTHR22933:SF47">
    <property type="entry name" value="CPAP1-I"/>
    <property type="match status" value="1"/>
</dbReference>
<reference evidence="5" key="1">
    <citation type="submission" date="2025-08" db="UniProtKB">
        <authorList>
            <consortium name="RefSeq"/>
        </authorList>
    </citation>
    <scope>IDENTIFICATION</scope>
    <source>
        <strain evidence="5">Aabys</strain>
        <tissue evidence="5">Whole body</tissue>
    </source>
</reference>
<protein>
    <submittedName>
        <fullName evidence="5">Uncharacterized protein LOC101899334 isoform X1</fullName>
    </submittedName>
</protein>
<dbReference type="Pfam" id="PF01607">
    <property type="entry name" value="CBM_14"/>
    <property type="match status" value="1"/>
</dbReference>
<dbReference type="Proteomes" id="UP001652621">
    <property type="component" value="Unplaced"/>
</dbReference>
<feature type="region of interest" description="Disordered" evidence="1">
    <location>
        <begin position="458"/>
        <end position="622"/>
    </location>
</feature>
<feature type="compositionally biased region" description="Basic and acidic residues" evidence="1">
    <location>
        <begin position="519"/>
        <end position="532"/>
    </location>
</feature>
<feature type="compositionally biased region" description="Low complexity" evidence="1">
    <location>
        <begin position="758"/>
        <end position="774"/>
    </location>
</feature>
<feature type="chain" id="PRO_5045546476" evidence="2">
    <location>
        <begin position="26"/>
        <end position="903"/>
    </location>
</feature>
<feature type="compositionally biased region" description="Basic and acidic residues" evidence="1">
    <location>
        <begin position="201"/>
        <end position="210"/>
    </location>
</feature>
<feature type="region of interest" description="Disordered" evidence="1">
    <location>
        <begin position="257"/>
        <end position="331"/>
    </location>
</feature>
<dbReference type="RefSeq" id="XP_058983976.1">
    <property type="nucleotide sequence ID" value="XM_059127993.1"/>
</dbReference>
<organism evidence="4 5">
    <name type="scientific">Musca domestica</name>
    <name type="common">House fly</name>
    <dbReference type="NCBI Taxonomy" id="7370"/>
    <lineage>
        <taxon>Eukaryota</taxon>
        <taxon>Metazoa</taxon>
        <taxon>Ecdysozoa</taxon>
        <taxon>Arthropoda</taxon>
        <taxon>Hexapoda</taxon>
        <taxon>Insecta</taxon>
        <taxon>Pterygota</taxon>
        <taxon>Neoptera</taxon>
        <taxon>Endopterygota</taxon>
        <taxon>Diptera</taxon>
        <taxon>Brachycera</taxon>
        <taxon>Muscomorpha</taxon>
        <taxon>Muscoidea</taxon>
        <taxon>Muscidae</taxon>
        <taxon>Musca</taxon>
    </lineage>
</organism>
<keyword evidence="4" id="KW-1185">Reference proteome</keyword>
<feature type="region of interest" description="Disordered" evidence="1">
    <location>
        <begin position="795"/>
        <end position="903"/>
    </location>
</feature>
<feature type="compositionally biased region" description="Polar residues" evidence="1">
    <location>
        <begin position="578"/>
        <end position="592"/>
    </location>
</feature>
<evidence type="ECO:0000313" key="4">
    <source>
        <dbReference type="Proteomes" id="UP001652621"/>
    </source>
</evidence>
<feature type="compositionally biased region" description="Basic residues" evidence="1">
    <location>
        <begin position="841"/>
        <end position="863"/>
    </location>
</feature>
<feature type="region of interest" description="Disordered" evidence="1">
    <location>
        <begin position="657"/>
        <end position="713"/>
    </location>
</feature>
<evidence type="ECO:0000259" key="3">
    <source>
        <dbReference type="PROSITE" id="PS50940"/>
    </source>
</evidence>
<dbReference type="InterPro" id="IPR052976">
    <property type="entry name" value="Scoloptoxin-like"/>
</dbReference>
<dbReference type="SUPFAM" id="SSF57625">
    <property type="entry name" value="Invertebrate chitin-binding proteins"/>
    <property type="match status" value="1"/>
</dbReference>
<dbReference type="PROSITE" id="PS50940">
    <property type="entry name" value="CHIT_BIND_II"/>
    <property type="match status" value="1"/>
</dbReference>
<dbReference type="InterPro" id="IPR036508">
    <property type="entry name" value="Chitin-bd_dom_sf"/>
</dbReference>
<feature type="signal peptide" evidence="2">
    <location>
        <begin position="1"/>
        <end position="25"/>
    </location>
</feature>
<proteinExistence type="predicted"/>
<evidence type="ECO:0000256" key="2">
    <source>
        <dbReference type="SAM" id="SignalP"/>
    </source>
</evidence>
<feature type="compositionally biased region" description="Low complexity" evidence="1">
    <location>
        <begin position="314"/>
        <end position="328"/>
    </location>
</feature>
<feature type="compositionally biased region" description="Low complexity" evidence="1">
    <location>
        <begin position="795"/>
        <end position="831"/>
    </location>
</feature>
<dbReference type="PANTHER" id="PTHR22933">
    <property type="entry name" value="FI18007P1-RELATED"/>
    <property type="match status" value="1"/>
</dbReference>
<sequence length="903" mass="101855">MLRFNLAMCTFICAIVLSVTNTILGQDKSSFFKKPWPTYSLQNMPQTRFTCHDKILGGYYADPETQCQMFHVCVKVGGVGVQDFRFLCPNSTAFDQEAQICANWADVDCEQAVLYYGSDNFDLYRLSSGFESKRAPLAEEDESTFHLQRAETGDIRRYKQTTVDQKSRPEQPPNYTKQYETATRGGGSHHHNNHNYLPNDEVEKTSKKKIKTDVTKKPIVSYYTPTTSTTTTTTERYASDDSKQDLDDIFKGSHSSHFFSNRNGGREDDFVDHPVRQQKPNDFNDFSKKSESATTVVGKSRVTPTRSRRPPATPSTTLASTTSTTPAPKITKKVTPYYNTDFYDYSLYKSSTSASTTAAPSTVAATTPKTSPQHSSANRFSFGFNDYQTQLNIQPTTYNPNRLKSSTPKYTEVNRDKAVNNEAFNKKLQKFEQSQQKSPAQNNSFASINEFSEFAKIKTQPPQPFQPKAPAKTFEAPKKSEAEPQYYRSRGQPRQPEPFRTAPTRASHGRATPPTTAESPKEKAVALPEKPRGFVSRGSINYKATTQRNSETYPTVSAQNYKKFSTLVPKDKYDPTTFKPTTYKKSYENNFYQTQQTQRPQHKQQQQQQNNKATTKALPSTTTAYTTANPYYNIDEDDGQYHPELYEIDFPRNKFNLQRSSSTTTASSTTTTTTTSKPYYQPASYQNPASHLKSQQQTAFQKEQSAQRSNDFSDEDELFNTAQSLNFGAASINKLRADIIKAEKTSQQYNSHYNPLNSLTSPKTTTASTPATSSTSYFTYPSYSSASVQQTTQRSTTYAATSSSTITTTTTTTTTRRPTTTSTSTTTTTTTPYPFNITKSGGKHADKKSHKKNDNKKKTSKRPPHADEDTSYDYAYYDTDTLSESPQEYPEYEIQEFTKTRKN</sequence>
<feature type="compositionally biased region" description="Low complexity" evidence="1">
    <location>
        <begin position="593"/>
        <end position="622"/>
    </location>
</feature>